<evidence type="ECO:0008006" key="3">
    <source>
        <dbReference type="Google" id="ProtNLM"/>
    </source>
</evidence>
<gene>
    <name evidence="1" type="ORF">A9404_00350</name>
</gene>
<keyword evidence="2" id="KW-1185">Reference proteome</keyword>
<protein>
    <recommendedName>
        <fullName evidence="3">ArsR family transcriptional regulator</fullName>
    </recommendedName>
</protein>
<evidence type="ECO:0000313" key="2">
    <source>
        <dbReference type="Proteomes" id="UP000078596"/>
    </source>
</evidence>
<proteinExistence type="predicted"/>
<dbReference type="Proteomes" id="UP000078596">
    <property type="component" value="Chromosome"/>
</dbReference>
<reference evidence="1 2" key="1">
    <citation type="submission" date="2016-06" db="EMBL/GenBank/DDBJ databases">
        <title>Insight into the functional genes involving in sulfur oxidation in Pearl River water.</title>
        <authorList>
            <person name="Luo J."/>
            <person name="Tan X."/>
            <person name="Lin W."/>
        </authorList>
    </citation>
    <scope>NUCLEOTIDE SEQUENCE [LARGE SCALE GENOMIC DNA]</scope>
    <source>
        <strain evidence="1 2">LS2</strain>
    </source>
</reference>
<dbReference type="KEGG" id="haz:A9404_00350"/>
<accession>A0A191ZDU1</accession>
<dbReference type="RefSeq" id="WP_066097630.1">
    <property type="nucleotide sequence ID" value="NZ_CP016027.1"/>
</dbReference>
<sequence>MSGFTANYKDLVAQDRRLVLLQALAVSPDYALRETVLVRLLEGERLAIGHDDLRAEFRWLADRGLIDIEYHDDVQAARITVRGVDVANGHTLVDGIARPRP</sequence>
<dbReference type="EMBL" id="CP016027">
    <property type="protein sequence ID" value="ANJ66034.1"/>
    <property type="molecule type" value="Genomic_DNA"/>
</dbReference>
<dbReference type="OrthoDB" id="7855192at2"/>
<evidence type="ECO:0000313" key="1">
    <source>
        <dbReference type="EMBL" id="ANJ66034.1"/>
    </source>
</evidence>
<organism evidence="1 2">
    <name type="scientific">Halothiobacillus diazotrophicus</name>
    <dbReference type="NCBI Taxonomy" id="1860122"/>
    <lineage>
        <taxon>Bacteria</taxon>
        <taxon>Pseudomonadati</taxon>
        <taxon>Pseudomonadota</taxon>
        <taxon>Gammaproteobacteria</taxon>
        <taxon>Chromatiales</taxon>
        <taxon>Halothiobacillaceae</taxon>
        <taxon>Halothiobacillus</taxon>
    </lineage>
</organism>
<dbReference type="STRING" id="1860122.A9404_00350"/>
<name>A0A191ZDU1_9GAMM</name>
<dbReference type="AlphaFoldDB" id="A0A191ZDU1"/>